<feature type="compositionally biased region" description="Low complexity" evidence="8">
    <location>
        <begin position="598"/>
        <end position="607"/>
    </location>
</feature>
<dbReference type="GO" id="GO:0005634">
    <property type="term" value="C:nucleus"/>
    <property type="evidence" value="ECO:0007669"/>
    <property type="project" value="UniProtKB-SubCell"/>
</dbReference>
<comment type="caution">
    <text evidence="10">The sequence shown here is derived from an EMBL/GenBank/DDBJ whole genome shotgun (WGS) entry which is preliminary data.</text>
</comment>
<dbReference type="PROSITE" id="PS51799">
    <property type="entry name" value="ZF_C2H2_AKAP95"/>
    <property type="match status" value="2"/>
</dbReference>
<evidence type="ECO:0000259" key="9">
    <source>
        <dbReference type="PROSITE" id="PS51799"/>
    </source>
</evidence>
<dbReference type="InterPro" id="IPR007071">
    <property type="entry name" value="AKAP95"/>
</dbReference>
<reference evidence="10" key="1">
    <citation type="submission" date="2022-02" db="EMBL/GenBank/DDBJ databases">
        <title>Atlantic sturgeon de novo genome assembly.</title>
        <authorList>
            <person name="Stock M."/>
            <person name="Klopp C."/>
            <person name="Guiguen Y."/>
            <person name="Cabau C."/>
            <person name="Parinello H."/>
            <person name="Santidrian Yebra-Pimentel E."/>
            <person name="Kuhl H."/>
            <person name="Dirks R.P."/>
            <person name="Guessner J."/>
            <person name="Wuertz S."/>
            <person name="Du K."/>
            <person name="Schartl M."/>
        </authorList>
    </citation>
    <scope>NUCLEOTIDE SEQUENCE</scope>
    <source>
        <strain evidence="10">STURGEONOMICS-FGT-2020</strain>
        <tissue evidence="10">Whole blood</tissue>
    </source>
</reference>
<feature type="compositionally biased region" description="Acidic residues" evidence="8">
    <location>
        <begin position="677"/>
        <end position="699"/>
    </location>
</feature>
<dbReference type="PANTHER" id="PTHR12190">
    <property type="entry name" value="A-KINASE ANCHOR PROTEIN AKAP 8"/>
    <property type="match status" value="1"/>
</dbReference>
<gene>
    <name evidence="10" type="primary">AKAP8L</name>
    <name evidence="10" type="ORF">AOXY_G29479</name>
</gene>
<evidence type="ECO:0000256" key="1">
    <source>
        <dbReference type="ARBA" id="ARBA00004123"/>
    </source>
</evidence>
<keyword evidence="11" id="KW-1185">Reference proteome</keyword>
<feature type="compositionally biased region" description="Low complexity" evidence="8">
    <location>
        <begin position="216"/>
        <end position="229"/>
    </location>
</feature>
<dbReference type="EMBL" id="JAGXEW010000039">
    <property type="protein sequence ID" value="KAK1153802.1"/>
    <property type="molecule type" value="Genomic_DNA"/>
</dbReference>
<dbReference type="Pfam" id="PF04988">
    <property type="entry name" value="AKAP95"/>
    <property type="match status" value="1"/>
</dbReference>
<keyword evidence="5" id="KW-0862">Zinc</keyword>
<evidence type="ECO:0000256" key="7">
    <source>
        <dbReference type="PROSITE-ProRule" id="PRU01140"/>
    </source>
</evidence>
<dbReference type="Proteomes" id="UP001230051">
    <property type="component" value="Unassembled WGS sequence"/>
</dbReference>
<feature type="compositionally biased region" description="Low complexity" evidence="8">
    <location>
        <begin position="160"/>
        <end position="178"/>
    </location>
</feature>
<feature type="region of interest" description="Disordered" evidence="8">
    <location>
        <begin position="1"/>
        <end position="38"/>
    </location>
</feature>
<protein>
    <submittedName>
        <fullName evidence="10">A-kinase anchor protein 8-like</fullName>
    </submittedName>
</protein>
<keyword evidence="4 7" id="KW-0863">Zinc-finger</keyword>
<evidence type="ECO:0000256" key="6">
    <source>
        <dbReference type="ARBA" id="ARBA00023242"/>
    </source>
</evidence>
<dbReference type="GO" id="GO:0008270">
    <property type="term" value="F:zinc ion binding"/>
    <property type="evidence" value="ECO:0007669"/>
    <property type="project" value="UniProtKB-KW"/>
</dbReference>
<feature type="region of interest" description="Disordered" evidence="8">
    <location>
        <begin position="544"/>
        <end position="710"/>
    </location>
</feature>
<feature type="domain" description="C2H2 AKAP95-type" evidence="9">
    <location>
        <begin position="479"/>
        <end position="502"/>
    </location>
</feature>
<feature type="compositionally biased region" description="Basic residues" evidence="8">
    <location>
        <begin position="272"/>
        <end position="293"/>
    </location>
</feature>
<evidence type="ECO:0000256" key="8">
    <source>
        <dbReference type="SAM" id="MobiDB-lite"/>
    </source>
</evidence>
<evidence type="ECO:0000256" key="2">
    <source>
        <dbReference type="ARBA" id="ARBA00022723"/>
    </source>
</evidence>
<feature type="compositionally biased region" description="Basic and acidic residues" evidence="8">
    <location>
        <begin position="700"/>
        <end position="710"/>
    </location>
</feature>
<organism evidence="10 11">
    <name type="scientific">Acipenser oxyrinchus oxyrinchus</name>
    <dbReference type="NCBI Taxonomy" id="40147"/>
    <lineage>
        <taxon>Eukaryota</taxon>
        <taxon>Metazoa</taxon>
        <taxon>Chordata</taxon>
        <taxon>Craniata</taxon>
        <taxon>Vertebrata</taxon>
        <taxon>Euteleostomi</taxon>
        <taxon>Actinopterygii</taxon>
        <taxon>Chondrostei</taxon>
        <taxon>Acipenseriformes</taxon>
        <taxon>Acipenseridae</taxon>
        <taxon>Acipenser</taxon>
    </lineage>
</organism>
<proteinExistence type="inferred from homology"/>
<keyword evidence="3" id="KW-0677">Repeat</keyword>
<evidence type="ECO:0000256" key="4">
    <source>
        <dbReference type="ARBA" id="ARBA00022771"/>
    </source>
</evidence>
<keyword evidence="2" id="KW-0479">Metal-binding</keyword>
<evidence type="ECO:0000256" key="5">
    <source>
        <dbReference type="ARBA" id="ARBA00022833"/>
    </source>
</evidence>
<sequence>MDSRGYKAGYGNSSGYSSWDTGTSNRGSGGGYDSYDYGYGQKDSSGSGSFGGYGMQSKSWELPKQSGLGSSLSSTGTNADAVIAKINQRLDMLSQLEGDTGTLGGGRQVDRFDQYESYDSRSTSLNHRDLYRSAYGYSEGGLDPQRQHRGGSSYAAGRFGNPAPSSSFSSVMPSYGSGHAHSQRPRDNFGQGWPGRSQRGLGGAAGRGFGDRWSEPRTGARGSGSSRGPSPGGKPPSLFSHDMHPEMGAFQKGSPGDRRFGGAAGFGVDRQRVRKRVPTRTKAQKGGKNKRKQTQNSGDAPESKVAKKEESGSKLGNEKTTEEAQSDNGEAKPKAEGEGTADGEDALTMQEEINQIKLKLQASKQTQEKQKRRQRSRLIERVQYACSVCKFRSYYDEDMKSHLESKFHKDHFKFLATKLSSPTAAFLQQYLLNKSKRTEERRGHIDNISAAITQIYKEQDLTRDIGMEHFVRKVEAAHCAACDLFIPMQLGLIQKHLKSHEHNLNRKGMMEQSKRASMSVARSILNHKVICKKLDQYLKGENPFVYDPNSKEDQEEEGGENAEGGDLNDSLGEGEQENAEGGDLNDSLLEGGEENVEGGDLNDSLLEGGEENVEGGDLNDSLLEEEQENVEGGDMNESVVEGEHGNGEQEVKEEQEQQGEGAAAAEEQGGDPQTAEMQEEELGMELGEEEGIPVDEEGGDANKTEEPAVE</sequence>
<evidence type="ECO:0000256" key="3">
    <source>
        <dbReference type="ARBA" id="ARBA00022737"/>
    </source>
</evidence>
<feature type="compositionally biased region" description="Low complexity" evidence="8">
    <location>
        <begin position="658"/>
        <end position="667"/>
    </location>
</feature>
<feature type="region of interest" description="Disordered" evidence="8">
    <location>
        <begin position="136"/>
        <end position="342"/>
    </location>
</feature>
<dbReference type="GO" id="GO:0003677">
    <property type="term" value="F:DNA binding"/>
    <property type="evidence" value="ECO:0007669"/>
    <property type="project" value="InterPro"/>
</dbReference>
<dbReference type="AlphaFoldDB" id="A0AAD8CP57"/>
<feature type="compositionally biased region" description="Polar residues" evidence="8">
    <location>
        <begin position="11"/>
        <end position="26"/>
    </location>
</feature>
<feature type="domain" description="C2H2 AKAP95-type" evidence="9">
    <location>
        <begin position="386"/>
        <end position="408"/>
    </location>
</feature>
<feature type="compositionally biased region" description="Basic and acidic residues" evidence="8">
    <location>
        <begin position="301"/>
        <end position="322"/>
    </location>
</feature>
<dbReference type="InterPro" id="IPR034736">
    <property type="entry name" value="ZF_C2H2_AKAP95"/>
</dbReference>
<feature type="compositionally biased region" description="Basic and acidic residues" evidence="8">
    <location>
        <begin position="641"/>
        <end position="655"/>
    </location>
</feature>
<keyword evidence="6" id="KW-0539">Nucleus</keyword>
<comment type="subcellular location">
    <subcellularLocation>
        <location evidence="1">Nucleus</location>
    </subcellularLocation>
</comment>
<accession>A0AAD8CP57</accession>
<evidence type="ECO:0000313" key="10">
    <source>
        <dbReference type="EMBL" id="KAK1153802.1"/>
    </source>
</evidence>
<name>A0AAD8CP57_ACIOX</name>
<feature type="compositionally biased region" description="Acidic residues" evidence="8">
    <location>
        <begin position="622"/>
        <end position="631"/>
    </location>
</feature>
<dbReference type="PANTHER" id="PTHR12190:SF4">
    <property type="entry name" value="A-KINASE ANCHOR PROTEIN 8-LIKE"/>
    <property type="match status" value="1"/>
</dbReference>
<comment type="similarity">
    <text evidence="7">Belongs to the AKAP95 family.</text>
</comment>
<evidence type="ECO:0000313" key="11">
    <source>
        <dbReference type="Proteomes" id="UP001230051"/>
    </source>
</evidence>